<dbReference type="InterPro" id="IPR007492">
    <property type="entry name" value="LytTR_DNA-bd_dom"/>
</dbReference>
<dbReference type="GO" id="GO:0003677">
    <property type="term" value="F:DNA binding"/>
    <property type="evidence" value="ECO:0007669"/>
    <property type="project" value="InterPro"/>
</dbReference>
<dbReference type="RefSeq" id="WP_167299602.1">
    <property type="nucleotide sequence ID" value="NZ_JAASQV010000002.1"/>
</dbReference>
<organism evidence="3 4">
    <name type="scientific">Sphingomonas leidyi</name>
    <dbReference type="NCBI Taxonomy" id="68569"/>
    <lineage>
        <taxon>Bacteria</taxon>
        <taxon>Pseudomonadati</taxon>
        <taxon>Pseudomonadota</taxon>
        <taxon>Alphaproteobacteria</taxon>
        <taxon>Sphingomonadales</taxon>
        <taxon>Sphingomonadaceae</taxon>
        <taxon>Sphingomonas</taxon>
    </lineage>
</organism>
<feature type="transmembrane region" description="Helical" evidence="1">
    <location>
        <begin position="232"/>
        <end position="253"/>
    </location>
</feature>
<keyword evidence="1" id="KW-0812">Transmembrane</keyword>
<evidence type="ECO:0000259" key="2">
    <source>
        <dbReference type="PROSITE" id="PS50930"/>
    </source>
</evidence>
<keyword evidence="1" id="KW-1133">Transmembrane helix</keyword>
<dbReference type="SMART" id="SM00850">
    <property type="entry name" value="LytTR"/>
    <property type="match status" value="1"/>
</dbReference>
<keyword evidence="4" id="KW-1185">Reference proteome</keyword>
<gene>
    <name evidence="3" type="ORF">FHR20_002129</name>
</gene>
<keyword evidence="1" id="KW-0472">Membrane</keyword>
<accession>A0A7X5UZL1</accession>
<dbReference type="AlphaFoldDB" id="A0A7X5UZL1"/>
<dbReference type="Proteomes" id="UP000564677">
    <property type="component" value="Unassembled WGS sequence"/>
</dbReference>
<protein>
    <recommendedName>
        <fullName evidence="2">HTH LytTR-type domain-containing protein</fullName>
    </recommendedName>
</protein>
<feature type="domain" description="HTH LytTR-type" evidence="2">
    <location>
        <begin position="372"/>
        <end position="463"/>
    </location>
</feature>
<dbReference type="EMBL" id="JAASQV010000002">
    <property type="protein sequence ID" value="NIJ65167.1"/>
    <property type="molecule type" value="Genomic_DNA"/>
</dbReference>
<proteinExistence type="predicted"/>
<name>A0A7X5UZL1_9SPHN</name>
<feature type="transmembrane region" description="Helical" evidence="1">
    <location>
        <begin position="201"/>
        <end position="226"/>
    </location>
</feature>
<dbReference type="Gene3D" id="2.40.50.1020">
    <property type="entry name" value="LytTr DNA-binding domain"/>
    <property type="match status" value="1"/>
</dbReference>
<feature type="transmembrane region" description="Helical" evidence="1">
    <location>
        <begin position="283"/>
        <end position="300"/>
    </location>
</feature>
<reference evidence="3 4" key="1">
    <citation type="submission" date="2020-03" db="EMBL/GenBank/DDBJ databases">
        <title>Genomic Encyclopedia of Type Strains, Phase IV (KMG-IV): sequencing the most valuable type-strain genomes for metagenomic binning, comparative biology and taxonomic classification.</title>
        <authorList>
            <person name="Goeker M."/>
        </authorList>
    </citation>
    <scope>NUCLEOTIDE SEQUENCE [LARGE SCALE GENOMIC DNA]</scope>
    <source>
        <strain evidence="3 4">DSM 4733</strain>
    </source>
</reference>
<evidence type="ECO:0000256" key="1">
    <source>
        <dbReference type="SAM" id="Phobius"/>
    </source>
</evidence>
<feature type="transmembrane region" description="Helical" evidence="1">
    <location>
        <begin position="260"/>
        <end position="277"/>
    </location>
</feature>
<comment type="caution">
    <text evidence="3">The sequence shown here is derived from an EMBL/GenBank/DDBJ whole genome shotgun (WGS) entry which is preliminary data.</text>
</comment>
<dbReference type="Pfam" id="PF04397">
    <property type="entry name" value="LytTR"/>
    <property type="match status" value="1"/>
</dbReference>
<evidence type="ECO:0000313" key="3">
    <source>
        <dbReference type="EMBL" id="NIJ65167.1"/>
    </source>
</evidence>
<evidence type="ECO:0000313" key="4">
    <source>
        <dbReference type="Proteomes" id="UP000564677"/>
    </source>
</evidence>
<dbReference type="PROSITE" id="PS50930">
    <property type="entry name" value="HTH_LYTTR"/>
    <property type="match status" value="1"/>
</dbReference>
<sequence length="463" mass="48786">MAVGERIPASLIAPFLLLAGLAALGIAAWPRPVPAPQSRGPAWWICPSNAACGWGEPTGAPLAAPVTVMRRVVRIADPRREEALAVDVTAMASAEVRWNGTVIGVNGRVGPDRAREVPGRFTASFPVPWERLRAGDNLVEVRFSAHHRWVPVGRPVHRLAVGPPQEPLRSVLRAYLPTLIALGLLVAALLLQLFAGTGRVAALLGGVVLAQAVAEASKLMLTYAYPWQVTRLFVVALLAGIGALLLAWLAGALVERRARLLLLSATALAVGGAWLLPAWDAKALWALRAGAGAALAGAALGRGRMRVLLGGYGLALLWSSLVPGFLDSGYYLLAAAFLAAVAFPRRAVPVGAPMPAPVVPAYVTLPHGNVQHRIASGDLLRAQAEDDYCRVHLADGRDLLVTVNLGALVRMAAPHLIRVHRSHAVNGASVAALHRGGPIELIDGSSIPVGRTYRAALAAWRDQ</sequence>
<feature type="transmembrane region" description="Helical" evidence="1">
    <location>
        <begin position="174"/>
        <end position="194"/>
    </location>
</feature>
<feature type="transmembrane region" description="Helical" evidence="1">
    <location>
        <begin position="307"/>
        <end position="325"/>
    </location>
</feature>